<comment type="caution">
    <text evidence="6">The sequence shown here is derived from an EMBL/GenBank/DDBJ whole genome shotgun (WGS) entry which is preliminary data.</text>
</comment>
<dbReference type="GO" id="GO:0000324">
    <property type="term" value="C:fungal-type vacuole"/>
    <property type="evidence" value="ECO:0007669"/>
    <property type="project" value="TreeGrafter"/>
</dbReference>
<accession>A0AAJ0GBA6</accession>
<evidence type="ECO:0000313" key="6">
    <source>
        <dbReference type="EMBL" id="KAK3051813.1"/>
    </source>
</evidence>
<dbReference type="InterPro" id="IPR034164">
    <property type="entry name" value="Pepsin-like_dom"/>
</dbReference>
<dbReference type="InterPro" id="IPR033121">
    <property type="entry name" value="PEPTIDASE_A1"/>
</dbReference>
<evidence type="ECO:0000256" key="4">
    <source>
        <dbReference type="RuleBase" id="RU000454"/>
    </source>
</evidence>
<dbReference type="CDD" id="cd05471">
    <property type="entry name" value="pepsin_like"/>
    <property type="match status" value="1"/>
</dbReference>
<dbReference type="Pfam" id="PF00026">
    <property type="entry name" value="Asp"/>
    <property type="match status" value="1"/>
</dbReference>
<evidence type="ECO:0000313" key="7">
    <source>
        <dbReference type="Proteomes" id="UP001271007"/>
    </source>
</evidence>
<evidence type="ECO:0000256" key="3">
    <source>
        <dbReference type="PIRSR" id="PIRSR601461-1"/>
    </source>
</evidence>
<organism evidence="6 7">
    <name type="scientific">Extremus antarcticus</name>
    <dbReference type="NCBI Taxonomy" id="702011"/>
    <lineage>
        <taxon>Eukaryota</taxon>
        <taxon>Fungi</taxon>
        <taxon>Dikarya</taxon>
        <taxon>Ascomycota</taxon>
        <taxon>Pezizomycotina</taxon>
        <taxon>Dothideomycetes</taxon>
        <taxon>Dothideomycetidae</taxon>
        <taxon>Mycosphaerellales</taxon>
        <taxon>Extremaceae</taxon>
        <taxon>Extremus</taxon>
    </lineage>
</organism>
<dbReference type="SUPFAM" id="SSF50630">
    <property type="entry name" value="Acid proteases"/>
    <property type="match status" value="1"/>
</dbReference>
<keyword evidence="7" id="KW-1185">Reference proteome</keyword>
<evidence type="ECO:0000256" key="1">
    <source>
        <dbReference type="ARBA" id="ARBA00007447"/>
    </source>
</evidence>
<sequence length="428" mass="45949">MSELKVSEHVVTLKRGNAKSLSSTYVQAMRGRKLADAGAVRIGTGEAQLLAVEAGQVFLAPVTVGGQIFDVVVDTGSSDPWLVTPDFSCYNPSTGEPEAQADCYFGTPYDPSLSANYQRIPNENFNITYADGETLNGDMAYDTFSLGGITVPRQKFGIVDYVAWYGDGYSSGLIGFAYGTLTSAYQGNDPSQDRRGGTLIYNPLFVNMYNQSLIAPIFALAIDRDPNNGGLLALGGIPDIPHSPNWTSTPIQSVGFFIGTTTPAYEFYTIESDGFAYSASQSTQFNVLGTNNPLKVPISDPETVIVDSGTSLVYAPADVAKGVALAFNPPGYFDKDTNAWYVDCAAVPPVFGVSVEKKIFYVNALDMIIPSSRDLCISGIQSNNGGLTILGDVWMKNVLSVFDIGASMLRFAAREFYPMDYPSVPVAT</sequence>
<dbReference type="GO" id="GO:0004190">
    <property type="term" value="F:aspartic-type endopeptidase activity"/>
    <property type="evidence" value="ECO:0007669"/>
    <property type="project" value="UniProtKB-KW"/>
</dbReference>
<evidence type="ECO:0000259" key="5">
    <source>
        <dbReference type="PROSITE" id="PS51767"/>
    </source>
</evidence>
<protein>
    <recommendedName>
        <fullName evidence="5">Peptidase A1 domain-containing protein</fullName>
    </recommendedName>
</protein>
<evidence type="ECO:0000256" key="2">
    <source>
        <dbReference type="ARBA" id="ARBA00022750"/>
    </source>
</evidence>
<dbReference type="GO" id="GO:0006508">
    <property type="term" value="P:proteolysis"/>
    <property type="evidence" value="ECO:0007669"/>
    <property type="project" value="UniProtKB-KW"/>
</dbReference>
<dbReference type="InterPro" id="IPR021109">
    <property type="entry name" value="Peptidase_aspartic_dom_sf"/>
</dbReference>
<dbReference type="Proteomes" id="UP001271007">
    <property type="component" value="Unassembled WGS sequence"/>
</dbReference>
<keyword evidence="2 4" id="KW-0064">Aspartyl protease</keyword>
<dbReference type="PROSITE" id="PS51767">
    <property type="entry name" value="PEPTIDASE_A1"/>
    <property type="match status" value="1"/>
</dbReference>
<dbReference type="Gene3D" id="2.40.70.10">
    <property type="entry name" value="Acid Proteases"/>
    <property type="match status" value="2"/>
</dbReference>
<dbReference type="PRINTS" id="PR00792">
    <property type="entry name" value="PEPSIN"/>
</dbReference>
<dbReference type="InterPro" id="IPR001461">
    <property type="entry name" value="Aspartic_peptidase_A1"/>
</dbReference>
<reference evidence="6" key="1">
    <citation type="submission" date="2023-04" db="EMBL/GenBank/DDBJ databases">
        <title>Black Yeasts Isolated from many extreme environments.</title>
        <authorList>
            <person name="Coleine C."/>
            <person name="Stajich J.E."/>
            <person name="Selbmann L."/>
        </authorList>
    </citation>
    <scope>NUCLEOTIDE SEQUENCE</scope>
    <source>
        <strain evidence="6">CCFEE 5312</strain>
    </source>
</reference>
<gene>
    <name evidence="6" type="ORF">LTR09_007113</name>
</gene>
<feature type="active site" evidence="3">
    <location>
        <position position="307"/>
    </location>
</feature>
<dbReference type="PANTHER" id="PTHR47966:SF47">
    <property type="entry name" value="ENDOPEPTIDASE, PUTATIVE (AFU_ORTHOLOGUE AFUA_3G01220)-RELATED"/>
    <property type="match status" value="1"/>
</dbReference>
<dbReference type="PROSITE" id="PS00141">
    <property type="entry name" value="ASP_PROTEASE"/>
    <property type="match status" value="1"/>
</dbReference>
<comment type="similarity">
    <text evidence="1 4">Belongs to the peptidase A1 family.</text>
</comment>
<dbReference type="EMBL" id="JAWDJX010000024">
    <property type="protein sequence ID" value="KAK3051813.1"/>
    <property type="molecule type" value="Genomic_DNA"/>
</dbReference>
<dbReference type="InterPro" id="IPR001969">
    <property type="entry name" value="Aspartic_peptidase_AS"/>
</dbReference>
<proteinExistence type="inferred from homology"/>
<name>A0AAJ0GBA6_9PEZI</name>
<keyword evidence="4" id="KW-0378">Hydrolase</keyword>
<dbReference type="PANTHER" id="PTHR47966">
    <property type="entry name" value="BETA-SITE APP-CLEAVING ENZYME, ISOFORM A-RELATED"/>
    <property type="match status" value="1"/>
</dbReference>
<dbReference type="AlphaFoldDB" id="A0AAJ0GBA6"/>
<feature type="domain" description="Peptidase A1" evidence="5">
    <location>
        <begin position="58"/>
        <end position="412"/>
    </location>
</feature>
<feature type="active site" evidence="3">
    <location>
        <position position="74"/>
    </location>
</feature>
<keyword evidence="4" id="KW-0645">Protease</keyword>